<keyword evidence="2" id="KW-0472">Membrane</keyword>
<evidence type="ECO:0000313" key="5">
    <source>
        <dbReference type="Proteomes" id="UP000007305"/>
    </source>
</evidence>
<dbReference type="RefSeq" id="XP_008657792.1">
    <property type="nucleotide sequence ID" value="XM_008659570.3"/>
</dbReference>
<protein>
    <submittedName>
        <fullName evidence="4">Uncharacterized protein</fullName>
    </submittedName>
</protein>
<keyword evidence="5" id="KW-1185">Reference proteome</keyword>
<dbReference type="Proteomes" id="UP000007305">
    <property type="component" value="Chromosome 8"/>
</dbReference>
<feature type="chain" id="PRO_5032514024" evidence="3">
    <location>
        <begin position="33"/>
        <end position="160"/>
    </location>
</feature>
<sequence>MRSPIRGGMLPLHVAAAVVVTMLAFPAAVVLGIATDEDCKCFMCVCDLDPHPLPPEVPTHHPPPAQPEPVPSPPPPPPSPSPPPPAPALPVYYPPQTGYYYYPPQPYGYPAGEMYPRDDNRRESKSDAARRHGSCGRASLALAAALACGVLALLLRSAAA</sequence>
<accession>A0A804QT85</accession>
<gene>
    <name evidence="4" type="primary">LOC103637357</name>
</gene>
<dbReference type="InParanoid" id="A0A804QT85"/>
<dbReference type="KEGG" id="zma:103637357"/>
<dbReference type="AlphaFoldDB" id="A0A804QT85"/>
<dbReference type="GeneID" id="103637357"/>
<keyword evidence="3" id="KW-0732">Signal</keyword>
<dbReference type="OrthoDB" id="696756at2759"/>
<dbReference type="Gramene" id="Zm00001eb357850_T001">
    <property type="protein sequence ID" value="Zm00001eb357850_P001"/>
    <property type="gene ID" value="Zm00001eb357850"/>
</dbReference>
<evidence type="ECO:0000256" key="1">
    <source>
        <dbReference type="SAM" id="MobiDB-lite"/>
    </source>
</evidence>
<keyword evidence="2" id="KW-0812">Transmembrane</keyword>
<name>A0A804QT85_MAIZE</name>
<feature type="compositionally biased region" description="Basic and acidic residues" evidence="1">
    <location>
        <begin position="115"/>
        <end position="130"/>
    </location>
</feature>
<reference evidence="5" key="1">
    <citation type="journal article" date="2009" name="Science">
        <title>The B73 maize genome: complexity, diversity, and dynamics.</title>
        <authorList>
            <person name="Schnable P.S."/>
            <person name="Ware D."/>
            <person name="Fulton R.S."/>
            <person name="Stein J.C."/>
            <person name="Wei F."/>
            <person name="Pasternak S."/>
            <person name="Liang C."/>
            <person name="Zhang J."/>
            <person name="Fulton L."/>
            <person name="Graves T.A."/>
            <person name="Minx P."/>
            <person name="Reily A.D."/>
            <person name="Courtney L."/>
            <person name="Kruchowski S.S."/>
            <person name="Tomlinson C."/>
            <person name="Strong C."/>
            <person name="Delehaunty K."/>
            <person name="Fronick C."/>
            <person name="Courtney B."/>
            <person name="Rock S.M."/>
            <person name="Belter E."/>
            <person name="Du F."/>
            <person name="Kim K."/>
            <person name="Abbott R.M."/>
            <person name="Cotton M."/>
            <person name="Levy A."/>
            <person name="Marchetto P."/>
            <person name="Ochoa K."/>
            <person name="Jackson S.M."/>
            <person name="Gillam B."/>
            <person name="Chen W."/>
            <person name="Yan L."/>
            <person name="Higginbotham J."/>
            <person name="Cardenas M."/>
            <person name="Waligorski J."/>
            <person name="Applebaum E."/>
            <person name="Phelps L."/>
            <person name="Falcone J."/>
            <person name="Kanchi K."/>
            <person name="Thane T."/>
            <person name="Scimone A."/>
            <person name="Thane N."/>
            <person name="Henke J."/>
            <person name="Wang T."/>
            <person name="Ruppert J."/>
            <person name="Shah N."/>
            <person name="Rotter K."/>
            <person name="Hodges J."/>
            <person name="Ingenthron E."/>
            <person name="Cordes M."/>
            <person name="Kohlberg S."/>
            <person name="Sgro J."/>
            <person name="Delgado B."/>
            <person name="Mead K."/>
            <person name="Chinwalla A."/>
            <person name="Leonard S."/>
            <person name="Crouse K."/>
            <person name="Collura K."/>
            <person name="Kudrna D."/>
            <person name="Currie J."/>
            <person name="He R."/>
            <person name="Angelova A."/>
            <person name="Rajasekar S."/>
            <person name="Mueller T."/>
            <person name="Lomeli R."/>
            <person name="Scara G."/>
            <person name="Ko A."/>
            <person name="Delaney K."/>
            <person name="Wissotski M."/>
            <person name="Lopez G."/>
            <person name="Campos D."/>
            <person name="Braidotti M."/>
            <person name="Ashley E."/>
            <person name="Golser W."/>
            <person name="Kim H."/>
            <person name="Lee S."/>
            <person name="Lin J."/>
            <person name="Dujmic Z."/>
            <person name="Kim W."/>
            <person name="Talag J."/>
            <person name="Zuccolo A."/>
            <person name="Fan C."/>
            <person name="Sebastian A."/>
            <person name="Kramer M."/>
            <person name="Spiegel L."/>
            <person name="Nascimento L."/>
            <person name="Zutavern T."/>
            <person name="Miller B."/>
            <person name="Ambroise C."/>
            <person name="Muller S."/>
            <person name="Spooner W."/>
            <person name="Narechania A."/>
            <person name="Ren L."/>
            <person name="Wei S."/>
            <person name="Kumari S."/>
            <person name="Faga B."/>
            <person name="Levy M.J."/>
            <person name="McMahan L."/>
            <person name="Van Buren P."/>
            <person name="Vaughn M.W."/>
            <person name="Ying K."/>
            <person name="Yeh C.-T."/>
            <person name="Emrich S.J."/>
            <person name="Jia Y."/>
            <person name="Kalyanaraman A."/>
            <person name="Hsia A.-P."/>
            <person name="Barbazuk W.B."/>
            <person name="Baucom R.S."/>
            <person name="Brutnell T.P."/>
            <person name="Carpita N.C."/>
            <person name="Chaparro C."/>
            <person name="Chia J.-M."/>
            <person name="Deragon J.-M."/>
            <person name="Estill J.C."/>
            <person name="Fu Y."/>
            <person name="Jeddeloh J.A."/>
            <person name="Han Y."/>
            <person name="Lee H."/>
            <person name="Li P."/>
            <person name="Lisch D.R."/>
            <person name="Liu S."/>
            <person name="Liu Z."/>
            <person name="Nagel D.H."/>
            <person name="McCann M.C."/>
            <person name="SanMiguel P."/>
            <person name="Myers A.M."/>
            <person name="Nettleton D."/>
            <person name="Nguyen J."/>
            <person name="Penning B.W."/>
            <person name="Ponnala L."/>
            <person name="Schneider K.L."/>
            <person name="Schwartz D.C."/>
            <person name="Sharma A."/>
            <person name="Soderlund C."/>
            <person name="Springer N.M."/>
            <person name="Sun Q."/>
            <person name="Wang H."/>
            <person name="Waterman M."/>
            <person name="Westerman R."/>
            <person name="Wolfgruber T.K."/>
            <person name="Yang L."/>
            <person name="Yu Y."/>
            <person name="Zhang L."/>
            <person name="Zhou S."/>
            <person name="Zhu Q."/>
            <person name="Bennetzen J.L."/>
            <person name="Dawe R.K."/>
            <person name="Jiang J."/>
            <person name="Jiang N."/>
            <person name="Presting G.G."/>
            <person name="Wessler S.R."/>
            <person name="Aluru S."/>
            <person name="Martienssen R.A."/>
            <person name="Clifton S.W."/>
            <person name="McCombie W.R."/>
            <person name="Wing R.A."/>
            <person name="Wilson R.K."/>
        </authorList>
    </citation>
    <scope>NUCLEOTIDE SEQUENCE [LARGE SCALE GENOMIC DNA]</scope>
    <source>
        <strain evidence="5">cv. B73</strain>
    </source>
</reference>
<reference evidence="4" key="2">
    <citation type="submission" date="2019-07" db="EMBL/GenBank/DDBJ databases">
        <authorList>
            <person name="Seetharam A."/>
            <person name="Woodhouse M."/>
            <person name="Cannon E."/>
        </authorList>
    </citation>
    <scope>NUCLEOTIDE SEQUENCE [LARGE SCALE GENOMIC DNA]</scope>
    <source>
        <strain evidence="4">cv. B73</strain>
    </source>
</reference>
<reference evidence="4" key="3">
    <citation type="submission" date="2021-05" db="UniProtKB">
        <authorList>
            <consortium name="EnsemblPlants"/>
        </authorList>
    </citation>
    <scope>IDENTIFICATION</scope>
    <source>
        <strain evidence="4">cv. B73</strain>
    </source>
</reference>
<evidence type="ECO:0000313" key="4">
    <source>
        <dbReference type="EnsemblPlants" id="Zm00001eb357850_P001"/>
    </source>
</evidence>
<feature type="signal peptide" evidence="3">
    <location>
        <begin position="1"/>
        <end position="32"/>
    </location>
</feature>
<feature type="region of interest" description="Disordered" evidence="1">
    <location>
        <begin position="111"/>
        <end position="133"/>
    </location>
</feature>
<feature type="transmembrane region" description="Helical" evidence="2">
    <location>
        <begin position="138"/>
        <end position="155"/>
    </location>
</feature>
<evidence type="ECO:0000256" key="2">
    <source>
        <dbReference type="SAM" id="Phobius"/>
    </source>
</evidence>
<feature type="region of interest" description="Disordered" evidence="1">
    <location>
        <begin position="55"/>
        <end position="89"/>
    </location>
</feature>
<proteinExistence type="predicted"/>
<keyword evidence="2" id="KW-1133">Transmembrane helix</keyword>
<feature type="compositionally biased region" description="Pro residues" evidence="1">
    <location>
        <begin position="55"/>
        <end position="88"/>
    </location>
</feature>
<dbReference type="EnsemblPlants" id="Zm00001eb357850_T001">
    <property type="protein sequence ID" value="Zm00001eb357850_P001"/>
    <property type="gene ID" value="Zm00001eb357850"/>
</dbReference>
<evidence type="ECO:0000256" key="3">
    <source>
        <dbReference type="SAM" id="SignalP"/>
    </source>
</evidence>
<organism evidence="4 5">
    <name type="scientific">Zea mays</name>
    <name type="common">Maize</name>
    <dbReference type="NCBI Taxonomy" id="4577"/>
    <lineage>
        <taxon>Eukaryota</taxon>
        <taxon>Viridiplantae</taxon>
        <taxon>Streptophyta</taxon>
        <taxon>Embryophyta</taxon>
        <taxon>Tracheophyta</taxon>
        <taxon>Spermatophyta</taxon>
        <taxon>Magnoliopsida</taxon>
        <taxon>Liliopsida</taxon>
        <taxon>Poales</taxon>
        <taxon>Poaceae</taxon>
        <taxon>PACMAD clade</taxon>
        <taxon>Panicoideae</taxon>
        <taxon>Andropogonodae</taxon>
        <taxon>Andropogoneae</taxon>
        <taxon>Tripsacinae</taxon>
        <taxon>Zea</taxon>
    </lineage>
</organism>